<dbReference type="SUPFAM" id="SSF51182">
    <property type="entry name" value="RmlC-like cupins"/>
    <property type="match status" value="1"/>
</dbReference>
<dbReference type="RefSeq" id="WP_146793227.1">
    <property type="nucleotide sequence ID" value="NZ_BJUU01000004.1"/>
</dbReference>
<comment type="caution">
    <text evidence="1">The sequence shown here is derived from an EMBL/GenBank/DDBJ whole genome shotgun (WGS) entry which is preliminary data.</text>
</comment>
<dbReference type="Proteomes" id="UP000321749">
    <property type="component" value="Unassembled WGS sequence"/>
</dbReference>
<gene>
    <name evidence="1" type="ORF">ABA31_09990</name>
</gene>
<dbReference type="Gene3D" id="2.60.120.10">
    <property type="entry name" value="Jelly Rolls"/>
    <property type="match status" value="2"/>
</dbReference>
<dbReference type="InterPro" id="IPR011051">
    <property type="entry name" value="RmlC_Cupin_sf"/>
</dbReference>
<evidence type="ECO:0000313" key="1">
    <source>
        <dbReference type="EMBL" id="GEK79648.1"/>
    </source>
</evidence>
<name>A0AA87URF0_9MICO</name>
<evidence type="ECO:0008006" key="3">
    <source>
        <dbReference type="Google" id="ProtNLM"/>
    </source>
</evidence>
<sequence>MSASTKAPTEWLTDWDVARPIALKSARVGAREGEWTAGLLPYFEYRSLDLDKASSGKFGGWHVRAIASSGDWQADDVDFHQLFVLKGTARVAFADGSEVELHKESSLVMPPLYRYRVAALSEDFEALHIVAPAEYDIVWGEDVVLPQRAATLDPQRTPIVNHDDDASWGPGLREFFEYRDLGTLEPTDGRAYVHVVRAAGQPFQEGTGWHYHSWAQMFIVLGGYADIRVETSPRWALSYGDAYCIGAGPTQRHFVDRVTADYKVIELCVPGWKDATPVDAPEGSYI</sequence>
<proteinExistence type="predicted"/>
<evidence type="ECO:0000313" key="2">
    <source>
        <dbReference type="Proteomes" id="UP000321749"/>
    </source>
</evidence>
<keyword evidence="2" id="KW-1185">Reference proteome</keyword>
<dbReference type="InterPro" id="IPR014710">
    <property type="entry name" value="RmlC-like_jellyroll"/>
</dbReference>
<dbReference type="AlphaFoldDB" id="A0AA87URF0"/>
<accession>A0AA87URF0</accession>
<organism evidence="1 2">
    <name type="scientific">Agrococcus baldri</name>
    <dbReference type="NCBI Taxonomy" id="153730"/>
    <lineage>
        <taxon>Bacteria</taxon>
        <taxon>Bacillati</taxon>
        <taxon>Actinomycetota</taxon>
        <taxon>Actinomycetes</taxon>
        <taxon>Micrococcales</taxon>
        <taxon>Microbacteriaceae</taxon>
        <taxon>Agrococcus</taxon>
    </lineage>
</organism>
<protein>
    <recommendedName>
        <fullName evidence="3">Cupin domain-containing protein</fullName>
    </recommendedName>
</protein>
<reference evidence="1 2" key="1">
    <citation type="submission" date="2019-07" db="EMBL/GenBank/DDBJ databases">
        <title>Whole genome shotgun sequence of Agrococcus baldri NBRC 103055.</title>
        <authorList>
            <person name="Hosoyama A."/>
            <person name="Uohara A."/>
            <person name="Ohji S."/>
            <person name="Ichikawa N."/>
        </authorList>
    </citation>
    <scope>NUCLEOTIDE SEQUENCE [LARGE SCALE GENOMIC DNA]</scope>
    <source>
        <strain evidence="1 2">NBRC 103055</strain>
    </source>
</reference>
<dbReference type="EMBL" id="BJUU01000004">
    <property type="protein sequence ID" value="GEK79648.1"/>
    <property type="molecule type" value="Genomic_DNA"/>
</dbReference>